<protein>
    <submittedName>
        <fullName evidence="1">DUF2185 domain-containing protein</fullName>
    </submittedName>
</protein>
<name>A0A3N4PQ58_9BACT</name>
<accession>A0A3N4PQ58</accession>
<dbReference type="Proteomes" id="UP000278351">
    <property type="component" value="Unassembled WGS sequence"/>
</dbReference>
<organism evidence="1 2">
    <name type="scientific">Chitinophaga lutea</name>
    <dbReference type="NCBI Taxonomy" id="2488634"/>
    <lineage>
        <taxon>Bacteria</taxon>
        <taxon>Pseudomonadati</taxon>
        <taxon>Bacteroidota</taxon>
        <taxon>Chitinophagia</taxon>
        <taxon>Chitinophagales</taxon>
        <taxon>Chitinophagaceae</taxon>
        <taxon>Chitinophaga</taxon>
    </lineage>
</organism>
<proteinExistence type="predicted"/>
<keyword evidence="2" id="KW-1185">Reference proteome</keyword>
<reference evidence="1 2" key="1">
    <citation type="submission" date="2018-11" db="EMBL/GenBank/DDBJ databases">
        <title>Chitinophaga lutea sp.nov., isolate from arsenic contaminated soil.</title>
        <authorList>
            <person name="Zong Y."/>
        </authorList>
    </citation>
    <scope>NUCLEOTIDE SEQUENCE [LARGE SCALE GENOMIC DNA]</scope>
    <source>
        <strain evidence="1 2">ZY74</strain>
    </source>
</reference>
<gene>
    <name evidence="1" type="ORF">EGT74_14700</name>
</gene>
<dbReference type="OrthoDB" id="711097at2"/>
<evidence type="ECO:0000313" key="1">
    <source>
        <dbReference type="EMBL" id="RPE09938.1"/>
    </source>
</evidence>
<dbReference type="EMBL" id="RPDH01000002">
    <property type="protein sequence ID" value="RPE09938.1"/>
    <property type="molecule type" value="Genomic_DNA"/>
</dbReference>
<comment type="caution">
    <text evidence="1">The sequence shown here is derived from an EMBL/GenBank/DDBJ whole genome shotgun (WGS) entry which is preliminary data.</text>
</comment>
<dbReference type="AlphaFoldDB" id="A0A3N4PQ58"/>
<evidence type="ECO:0000313" key="2">
    <source>
        <dbReference type="Proteomes" id="UP000278351"/>
    </source>
</evidence>
<sequence length="86" mass="10042">MNVAVFTTRYVYREGKPILYVFHHDEDGAWEFIGSDKSVNETDYMIIALEEIIKLDPSVLELADLPLGWAAYRDRTDAPWNLYLME</sequence>